<dbReference type="PROSITE" id="PS50878">
    <property type="entry name" value="RT_POL"/>
    <property type="match status" value="1"/>
</dbReference>
<proteinExistence type="predicted"/>
<dbReference type="GO" id="GO:0071897">
    <property type="term" value="P:DNA biosynthetic process"/>
    <property type="evidence" value="ECO:0007669"/>
    <property type="project" value="UniProtKB-ARBA"/>
</dbReference>
<protein>
    <recommendedName>
        <fullName evidence="2">Reverse transcriptase domain-containing protein</fullName>
    </recommendedName>
</protein>
<dbReference type="PANTHER" id="PTHR33332">
    <property type="entry name" value="REVERSE TRANSCRIPTASE DOMAIN-CONTAINING PROTEIN"/>
    <property type="match status" value="1"/>
</dbReference>
<accession>A0A8S1BQ11</accession>
<name>A0A8S1BQ11_ARCPL</name>
<evidence type="ECO:0000313" key="4">
    <source>
        <dbReference type="Proteomes" id="UP000494106"/>
    </source>
</evidence>
<feature type="compositionally biased region" description="Basic residues" evidence="1">
    <location>
        <begin position="321"/>
        <end position="337"/>
    </location>
</feature>
<sequence length="337" mass="38696">MGVPHRLVLIIRDYLSNRSFRYRVEGSLSSPHPIRAGVPQGSVLSPILFTLFTSDIPKHRLVQTALFADDTAIYCSGIDPSSVARKLQTAANALGAWFRKWRIEVNPEKSQAVLFHRRQLRLYPLEKTPQIRMFGTPIPWARQAKYLGIILDDRLTFGPHIKAVRNRAAFVLGRLHSLVNSKSKLSLKNKVRLYTSCIRPIMTYGSVVFAHARQHRIHRLQTLQNNFMRRATGAPWYVRNVDLHIDLELPTIRQFIKQCSLSYFDSAPTHPNPLVVAAVNYTPSKISRTRRPKHALVEPDDTITLAQQRVYTARAATTNRPRFRPRRRGRNTRRVNS</sequence>
<reference evidence="3 4" key="1">
    <citation type="submission" date="2020-04" db="EMBL/GenBank/DDBJ databases">
        <authorList>
            <person name="Wallbank WR R."/>
            <person name="Pardo Diaz C."/>
            <person name="Kozak K."/>
            <person name="Martin S."/>
            <person name="Jiggins C."/>
            <person name="Moest M."/>
            <person name="Warren A I."/>
            <person name="Byers J.R.P. K."/>
            <person name="Montejo-Kovacevich G."/>
            <person name="Yen C E."/>
        </authorList>
    </citation>
    <scope>NUCLEOTIDE SEQUENCE [LARGE SCALE GENOMIC DNA]</scope>
</reference>
<dbReference type="EMBL" id="CADEBC010000838">
    <property type="protein sequence ID" value="CAB3260936.1"/>
    <property type="molecule type" value="Genomic_DNA"/>
</dbReference>
<evidence type="ECO:0000313" key="3">
    <source>
        <dbReference type="EMBL" id="CAB3260936.1"/>
    </source>
</evidence>
<dbReference type="Proteomes" id="UP000494106">
    <property type="component" value="Unassembled WGS sequence"/>
</dbReference>
<evidence type="ECO:0000259" key="2">
    <source>
        <dbReference type="PROSITE" id="PS50878"/>
    </source>
</evidence>
<feature type="region of interest" description="Disordered" evidence="1">
    <location>
        <begin position="314"/>
        <end position="337"/>
    </location>
</feature>
<dbReference type="SUPFAM" id="SSF56672">
    <property type="entry name" value="DNA/RNA polymerases"/>
    <property type="match status" value="1"/>
</dbReference>
<organism evidence="3 4">
    <name type="scientific">Arctia plantaginis</name>
    <name type="common">Wood tiger moth</name>
    <name type="synonym">Phalaena plantaginis</name>
    <dbReference type="NCBI Taxonomy" id="874455"/>
    <lineage>
        <taxon>Eukaryota</taxon>
        <taxon>Metazoa</taxon>
        <taxon>Ecdysozoa</taxon>
        <taxon>Arthropoda</taxon>
        <taxon>Hexapoda</taxon>
        <taxon>Insecta</taxon>
        <taxon>Pterygota</taxon>
        <taxon>Neoptera</taxon>
        <taxon>Endopterygota</taxon>
        <taxon>Lepidoptera</taxon>
        <taxon>Glossata</taxon>
        <taxon>Ditrysia</taxon>
        <taxon>Noctuoidea</taxon>
        <taxon>Erebidae</taxon>
        <taxon>Arctiinae</taxon>
        <taxon>Arctia</taxon>
    </lineage>
</organism>
<feature type="domain" description="Reverse transcriptase" evidence="2">
    <location>
        <begin position="1"/>
        <end position="151"/>
    </location>
</feature>
<comment type="caution">
    <text evidence="3">The sequence shown here is derived from an EMBL/GenBank/DDBJ whole genome shotgun (WGS) entry which is preliminary data.</text>
</comment>
<dbReference type="InterPro" id="IPR000477">
    <property type="entry name" value="RT_dom"/>
</dbReference>
<evidence type="ECO:0000256" key="1">
    <source>
        <dbReference type="SAM" id="MobiDB-lite"/>
    </source>
</evidence>
<dbReference type="OrthoDB" id="10050074at2759"/>
<dbReference type="Pfam" id="PF00078">
    <property type="entry name" value="RVT_1"/>
    <property type="match status" value="1"/>
</dbReference>
<dbReference type="InterPro" id="IPR043502">
    <property type="entry name" value="DNA/RNA_pol_sf"/>
</dbReference>
<keyword evidence="4" id="KW-1185">Reference proteome</keyword>
<gene>
    <name evidence="3" type="ORF">APLA_LOCUS17587</name>
</gene>
<dbReference type="AlphaFoldDB" id="A0A8S1BQ11"/>